<dbReference type="GO" id="GO:0005840">
    <property type="term" value="C:ribosome"/>
    <property type="evidence" value="ECO:0007669"/>
    <property type="project" value="UniProtKB-KW"/>
</dbReference>
<dbReference type="InterPro" id="IPR005825">
    <property type="entry name" value="Ribosomal_uL24_CS"/>
</dbReference>
<dbReference type="Proteomes" id="UP000176662">
    <property type="component" value="Unassembled WGS sequence"/>
</dbReference>
<dbReference type="InterPro" id="IPR014722">
    <property type="entry name" value="Rib_uL2_dom2"/>
</dbReference>
<dbReference type="InterPro" id="IPR041988">
    <property type="entry name" value="Ribosomal_uL24_KOW"/>
</dbReference>
<dbReference type="Pfam" id="PF00467">
    <property type="entry name" value="KOW"/>
    <property type="match status" value="1"/>
</dbReference>
<dbReference type="InterPro" id="IPR003256">
    <property type="entry name" value="Ribosomal_uL24"/>
</dbReference>
<comment type="caution">
    <text evidence="8">The sequence shown here is derived from an EMBL/GenBank/DDBJ whole genome shotgun (WGS) entry which is preliminary data.</text>
</comment>
<name>A0A1G2DY62_9BACT</name>
<evidence type="ECO:0000256" key="2">
    <source>
        <dbReference type="ARBA" id="ARBA00022980"/>
    </source>
</evidence>
<organism evidence="8 9">
    <name type="scientific">Candidatus Nealsonbacteria bacterium RBG_13_38_11</name>
    <dbReference type="NCBI Taxonomy" id="1801662"/>
    <lineage>
        <taxon>Bacteria</taxon>
        <taxon>Candidatus Nealsoniibacteriota</taxon>
    </lineage>
</organism>
<dbReference type="CDD" id="cd06089">
    <property type="entry name" value="KOW_RPL26"/>
    <property type="match status" value="1"/>
</dbReference>
<dbReference type="GO" id="GO:0003735">
    <property type="term" value="F:structural constituent of ribosome"/>
    <property type="evidence" value="ECO:0007669"/>
    <property type="project" value="InterPro"/>
</dbReference>
<dbReference type="AlphaFoldDB" id="A0A1G2DY62"/>
<evidence type="ECO:0000313" key="8">
    <source>
        <dbReference type="EMBL" id="OGZ18463.1"/>
    </source>
</evidence>
<evidence type="ECO:0000256" key="6">
    <source>
        <dbReference type="RuleBase" id="RU003477"/>
    </source>
</evidence>
<evidence type="ECO:0000313" key="9">
    <source>
        <dbReference type="Proteomes" id="UP000176662"/>
    </source>
</evidence>
<dbReference type="Pfam" id="PF17136">
    <property type="entry name" value="ribosomal_L24"/>
    <property type="match status" value="1"/>
</dbReference>
<feature type="domain" description="KOW" evidence="7">
    <location>
        <begin position="1"/>
        <end position="27"/>
    </location>
</feature>
<dbReference type="SMART" id="SM00739">
    <property type="entry name" value="KOW"/>
    <property type="match status" value="1"/>
</dbReference>
<evidence type="ECO:0000256" key="1">
    <source>
        <dbReference type="ARBA" id="ARBA00010618"/>
    </source>
</evidence>
<evidence type="ECO:0000256" key="4">
    <source>
        <dbReference type="ARBA" id="ARBA00035206"/>
    </source>
</evidence>
<proteinExistence type="inferred from homology"/>
<keyword evidence="2 6" id="KW-0689">Ribosomal protein</keyword>
<dbReference type="GO" id="GO:0003723">
    <property type="term" value="F:RNA binding"/>
    <property type="evidence" value="ECO:0007669"/>
    <property type="project" value="InterPro"/>
</dbReference>
<dbReference type="InterPro" id="IPR005824">
    <property type="entry name" value="KOW"/>
</dbReference>
<accession>A0A1G2DY62</accession>
<dbReference type="Gene3D" id="2.30.30.30">
    <property type="match status" value="1"/>
</dbReference>
<evidence type="ECO:0000256" key="5">
    <source>
        <dbReference type="ARBA" id="ARBA00035478"/>
    </source>
</evidence>
<dbReference type="GO" id="GO:0006412">
    <property type="term" value="P:translation"/>
    <property type="evidence" value="ECO:0007669"/>
    <property type="project" value="InterPro"/>
</dbReference>
<reference evidence="8 9" key="1">
    <citation type="journal article" date="2016" name="Nat. Commun.">
        <title>Thousands of microbial genomes shed light on interconnected biogeochemical processes in an aquifer system.</title>
        <authorList>
            <person name="Anantharaman K."/>
            <person name="Brown C.T."/>
            <person name="Hug L.A."/>
            <person name="Sharon I."/>
            <person name="Castelle C.J."/>
            <person name="Probst A.J."/>
            <person name="Thomas B.C."/>
            <person name="Singh A."/>
            <person name="Wilkins M.J."/>
            <person name="Karaoz U."/>
            <person name="Brodie E.L."/>
            <person name="Williams K.H."/>
            <person name="Hubbard S.S."/>
            <person name="Banfield J.F."/>
        </authorList>
    </citation>
    <scope>NUCLEOTIDE SEQUENCE [LARGE SCALE GENOMIC DNA]</scope>
</reference>
<sequence>IKKGDTILVVSGKDRGKRGKILQVFPKENRLMVEGVNLRKKHKRPKTSGEKGQIITLPGAVSVSSVKLICSKCGKPTRTGYKLTTNTKGEKSKARVCKKCSQET</sequence>
<dbReference type="PROSITE" id="PS01108">
    <property type="entry name" value="RIBOSOMAL_L24"/>
    <property type="match status" value="1"/>
</dbReference>
<feature type="non-terminal residue" evidence="8">
    <location>
        <position position="1"/>
    </location>
</feature>
<dbReference type="InterPro" id="IPR057264">
    <property type="entry name" value="Ribosomal_uL24_C"/>
</dbReference>
<dbReference type="InterPro" id="IPR008991">
    <property type="entry name" value="Translation_prot_SH3-like_sf"/>
</dbReference>
<protein>
    <recommendedName>
        <fullName evidence="4">Large ribosomal subunit protein uL24</fullName>
    </recommendedName>
    <alternativeName>
        <fullName evidence="5">50S ribosomal protein L24</fullName>
    </alternativeName>
</protein>
<dbReference type="GO" id="GO:1990904">
    <property type="term" value="C:ribonucleoprotein complex"/>
    <property type="evidence" value="ECO:0007669"/>
    <property type="project" value="UniProtKB-KW"/>
</dbReference>
<gene>
    <name evidence="8" type="ORF">A2Z68_00170</name>
</gene>
<dbReference type="SUPFAM" id="SSF50104">
    <property type="entry name" value="Translation proteins SH3-like domain"/>
    <property type="match status" value="1"/>
</dbReference>
<evidence type="ECO:0000256" key="3">
    <source>
        <dbReference type="ARBA" id="ARBA00023274"/>
    </source>
</evidence>
<keyword evidence="3 6" id="KW-0687">Ribonucleoprotein</keyword>
<evidence type="ECO:0000259" key="7">
    <source>
        <dbReference type="SMART" id="SM00739"/>
    </source>
</evidence>
<dbReference type="HAMAP" id="MF_01326_B">
    <property type="entry name" value="Ribosomal_uL24_B"/>
    <property type="match status" value="1"/>
</dbReference>
<dbReference type="PANTHER" id="PTHR12903">
    <property type="entry name" value="MITOCHONDRIAL RIBOSOMAL PROTEIN L24"/>
    <property type="match status" value="1"/>
</dbReference>
<dbReference type="EMBL" id="MHLX01000035">
    <property type="protein sequence ID" value="OGZ18463.1"/>
    <property type="molecule type" value="Genomic_DNA"/>
</dbReference>
<dbReference type="NCBIfam" id="TIGR01079">
    <property type="entry name" value="rplX_bact"/>
    <property type="match status" value="1"/>
</dbReference>
<comment type="similarity">
    <text evidence="1 6">Belongs to the universal ribosomal protein uL24 family.</text>
</comment>